<dbReference type="AlphaFoldDB" id="G0TYL2"/>
<feature type="transmembrane region" description="Helical" evidence="1">
    <location>
        <begin position="176"/>
        <end position="193"/>
    </location>
</feature>
<protein>
    <submittedName>
        <fullName evidence="2">Uncharacterized protein</fullName>
    </submittedName>
</protein>
<keyword evidence="1" id="KW-0472">Membrane</keyword>
<sequence>MSQRYIRRSLVCHEHKEPLLFHRPCLSCVYNSPGCGTGWLLFRRGGWSAVAWVWRPFHTSFYGAGVAEVACFCSKSPCLQAIGFSCYGNIQELQLATLPEPATPKFSTLMNVRVSLLLHPLMLFVGATEIRMKRSRSGSFQLRKYAFVHVRFSVGASDFILRVAGCTTFSCNNGPFLLLFLLIYTHIGFSFPYNG</sequence>
<proteinExistence type="predicted"/>
<organism evidence="2">
    <name type="scientific">Trypanosoma vivax (strain Y486)</name>
    <dbReference type="NCBI Taxonomy" id="1055687"/>
    <lineage>
        <taxon>Eukaryota</taxon>
        <taxon>Discoba</taxon>
        <taxon>Euglenozoa</taxon>
        <taxon>Kinetoplastea</taxon>
        <taxon>Metakinetoplastina</taxon>
        <taxon>Trypanosomatida</taxon>
        <taxon>Trypanosomatidae</taxon>
        <taxon>Trypanosoma</taxon>
        <taxon>Duttonella</taxon>
    </lineage>
</organism>
<keyword evidence="1" id="KW-0812">Transmembrane</keyword>
<reference evidence="2" key="1">
    <citation type="journal article" date="2012" name="Proc. Natl. Acad. Sci. U.S.A.">
        <title>Antigenic diversity is generated by distinct evolutionary mechanisms in African trypanosome species.</title>
        <authorList>
            <person name="Jackson A.P."/>
            <person name="Berry A."/>
            <person name="Aslett M."/>
            <person name="Allison H.C."/>
            <person name="Burton P."/>
            <person name="Vavrova-Anderson J."/>
            <person name="Brown R."/>
            <person name="Browne H."/>
            <person name="Corton N."/>
            <person name="Hauser H."/>
            <person name="Gamble J."/>
            <person name="Gilderthorp R."/>
            <person name="Marcello L."/>
            <person name="McQuillan J."/>
            <person name="Otto T.D."/>
            <person name="Quail M.A."/>
            <person name="Sanders M.J."/>
            <person name="van Tonder A."/>
            <person name="Ginger M.L."/>
            <person name="Field M.C."/>
            <person name="Barry J.D."/>
            <person name="Hertz-Fowler C."/>
            <person name="Berriman M."/>
        </authorList>
    </citation>
    <scope>NUCLEOTIDE SEQUENCE</scope>
    <source>
        <strain evidence="2">Y486</strain>
    </source>
</reference>
<name>G0TYL2_TRYVY</name>
<evidence type="ECO:0000256" key="1">
    <source>
        <dbReference type="SAM" id="Phobius"/>
    </source>
</evidence>
<gene>
    <name evidence="2" type="ORF">TVY486_0703930</name>
</gene>
<dbReference type="EMBL" id="HE573023">
    <property type="protein sequence ID" value="CCC49059.1"/>
    <property type="molecule type" value="Genomic_DNA"/>
</dbReference>
<dbReference type="VEuPathDB" id="TriTrypDB:TvY486_0703930"/>
<accession>G0TYL2</accession>
<keyword evidence="1" id="KW-1133">Transmembrane helix</keyword>
<evidence type="ECO:0000313" key="2">
    <source>
        <dbReference type="EMBL" id="CCC49059.1"/>
    </source>
</evidence>